<proteinExistence type="predicted"/>
<name>A0AB37QB70_PSECA</name>
<feature type="transmembrane region" description="Helical" evidence="1">
    <location>
        <begin position="315"/>
        <end position="334"/>
    </location>
</feature>
<protein>
    <submittedName>
        <fullName evidence="2">Uncharacterized protein</fullName>
    </submittedName>
</protein>
<dbReference type="EMBL" id="RBPH01000070">
    <property type="protein sequence ID" value="RMN83581.1"/>
    <property type="molecule type" value="Genomic_DNA"/>
</dbReference>
<accession>A0AB37QB70</accession>
<gene>
    <name evidence="2" type="ORF">ALQ53_01341</name>
</gene>
<keyword evidence="1" id="KW-0472">Membrane</keyword>
<comment type="caution">
    <text evidence="2">The sequence shown here is derived from an EMBL/GenBank/DDBJ whole genome shotgun (WGS) entry which is preliminary data.</text>
</comment>
<sequence>MVWSISDVTLVGRCQSHPLRAKNTDGRTKGGGMQKSIEAVFYQCEHTGAFLKGPAAVVSILESHYGENCGAAPYTLSHFSSILGYRFIREGVTCFIPQSKTPPSSTGPFPFAPLLASKDLIVPPLLFPRHMMLICDAIRANETNPDGLTVDFCLASIYTPSDMGRYFESLFSEIDSFRPYMQHIDECIRAYLFGYVSVAVSGLILACEGILREIGAKIDSRFEGITSKDQFTNVLTKIEDLLVAKAYPGVEVPGFMRLKEYMLGFDEQLCLVDNFKDYFTTRLYEKTSEVEGAIDMNRHSVLHGLSMDFNKPINFYRLFIMLVFLAFVSVLLGHSRASSFVAETDRSKLKSDCYDKLAAFGASMKVRFPL</sequence>
<keyword evidence="1" id="KW-1133">Transmembrane helix</keyword>
<dbReference type="Proteomes" id="UP000269335">
    <property type="component" value="Unassembled WGS sequence"/>
</dbReference>
<evidence type="ECO:0000313" key="3">
    <source>
        <dbReference type="Proteomes" id="UP000269335"/>
    </source>
</evidence>
<dbReference type="AlphaFoldDB" id="A0AB37QB70"/>
<keyword evidence="1" id="KW-0812">Transmembrane</keyword>
<reference evidence="2 3" key="1">
    <citation type="submission" date="2018-08" db="EMBL/GenBank/DDBJ databases">
        <title>Recombination of ecologically and evolutionarily significant loci maintains genetic cohesion in the Pseudomonas syringae species complex.</title>
        <authorList>
            <person name="Dillon M."/>
            <person name="Thakur S."/>
            <person name="Almeida R.N.D."/>
            <person name="Weir B.S."/>
            <person name="Guttman D.S."/>
        </authorList>
    </citation>
    <scope>NUCLEOTIDE SEQUENCE [LARGE SCALE GENOMIC DNA]</scope>
    <source>
        <strain evidence="2 3">ICMP 15201</strain>
    </source>
</reference>
<evidence type="ECO:0000313" key="2">
    <source>
        <dbReference type="EMBL" id="RMN83581.1"/>
    </source>
</evidence>
<organism evidence="2 3">
    <name type="scientific">Pseudomonas cannabina</name>
    <dbReference type="NCBI Taxonomy" id="86840"/>
    <lineage>
        <taxon>Bacteria</taxon>
        <taxon>Pseudomonadati</taxon>
        <taxon>Pseudomonadota</taxon>
        <taxon>Gammaproteobacteria</taxon>
        <taxon>Pseudomonadales</taxon>
        <taxon>Pseudomonadaceae</taxon>
        <taxon>Pseudomonas</taxon>
    </lineage>
</organism>
<evidence type="ECO:0000256" key="1">
    <source>
        <dbReference type="SAM" id="Phobius"/>
    </source>
</evidence>